<reference evidence="2 3" key="1">
    <citation type="submission" date="2019-12" db="EMBL/GenBank/DDBJ databases">
        <title>The draft genomic sequence of strain Chitinophaga oryziterrae JCM 16595.</title>
        <authorList>
            <person name="Zhang X."/>
        </authorList>
    </citation>
    <scope>NUCLEOTIDE SEQUENCE [LARGE SCALE GENOMIC DNA]</scope>
    <source>
        <strain evidence="2 3">JCM 16595</strain>
    </source>
</reference>
<organism evidence="2 3">
    <name type="scientific">Chitinophaga oryziterrae</name>
    <dbReference type="NCBI Taxonomy" id="1031224"/>
    <lineage>
        <taxon>Bacteria</taxon>
        <taxon>Pseudomonadati</taxon>
        <taxon>Bacteroidota</taxon>
        <taxon>Chitinophagia</taxon>
        <taxon>Chitinophagales</taxon>
        <taxon>Chitinophagaceae</taxon>
        <taxon>Chitinophaga</taxon>
    </lineage>
</organism>
<evidence type="ECO:0000313" key="3">
    <source>
        <dbReference type="Proteomes" id="UP000468388"/>
    </source>
</evidence>
<protein>
    <submittedName>
        <fullName evidence="2">Uncharacterized protein</fullName>
    </submittedName>
</protein>
<comment type="caution">
    <text evidence="2">The sequence shown here is derived from an EMBL/GenBank/DDBJ whole genome shotgun (WGS) entry which is preliminary data.</text>
</comment>
<sequence>MKLATLLFFLTCMQVYAKSYAQEKISLQLKETSILQLLKAVEKQTSYRFVYHNESLKTCNICKHEIYWEIQSETHSKLDD</sequence>
<dbReference type="RefSeq" id="WP_157299241.1">
    <property type="nucleotide sequence ID" value="NZ_BAAAZB010000010.1"/>
</dbReference>
<name>A0A6N8J7N6_9BACT</name>
<keyword evidence="1" id="KW-0732">Signal</keyword>
<evidence type="ECO:0000256" key="1">
    <source>
        <dbReference type="SAM" id="SignalP"/>
    </source>
</evidence>
<accession>A0A6N8J7N6</accession>
<keyword evidence="3" id="KW-1185">Reference proteome</keyword>
<evidence type="ECO:0000313" key="2">
    <source>
        <dbReference type="EMBL" id="MVT40568.1"/>
    </source>
</evidence>
<gene>
    <name evidence="2" type="ORF">GO495_08235</name>
</gene>
<dbReference type="AlphaFoldDB" id="A0A6N8J7N6"/>
<proteinExistence type="predicted"/>
<dbReference type="EMBL" id="WRXO01000002">
    <property type="protein sequence ID" value="MVT40568.1"/>
    <property type="molecule type" value="Genomic_DNA"/>
</dbReference>
<feature type="signal peptide" evidence="1">
    <location>
        <begin position="1"/>
        <end position="17"/>
    </location>
</feature>
<feature type="chain" id="PRO_5027095762" evidence="1">
    <location>
        <begin position="18"/>
        <end position="80"/>
    </location>
</feature>
<dbReference type="Proteomes" id="UP000468388">
    <property type="component" value="Unassembled WGS sequence"/>
</dbReference>